<evidence type="ECO:0000256" key="2">
    <source>
        <dbReference type="ARBA" id="ARBA00023444"/>
    </source>
</evidence>
<evidence type="ECO:0000256" key="4">
    <source>
        <dbReference type="ARBA" id="ARBA00023471"/>
    </source>
</evidence>
<dbReference type="InterPro" id="IPR053953">
    <property type="entry name" value="NirdL-like_HTH"/>
</dbReference>
<proteinExistence type="inferred from homology"/>
<dbReference type="InterPro" id="IPR040523">
    <property type="entry name" value="AsnC_trans_reg2"/>
</dbReference>
<evidence type="ECO:0000259" key="6">
    <source>
        <dbReference type="Pfam" id="PF17805"/>
    </source>
</evidence>
<evidence type="ECO:0000256" key="3">
    <source>
        <dbReference type="ARBA" id="ARBA00023457"/>
    </source>
</evidence>
<evidence type="ECO:0000256" key="5">
    <source>
        <dbReference type="ARBA" id="ARBA00048470"/>
    </source>
</evidence>
<dbReference type="Proteomes" id="UP001580407">
    <property type="component" value="Unassembled WGS sequence"/>
</dbReference>
<organism evidence="8 9">
    <name type="scientific">Paenibacillus terreus</name>
    <dbReference type="NCBI Taxonomy" id="1387834"/>
    <lineage>
        <taxon>Bacteria</taxon>
        <taxon>Bacillati</taxon>
        <taxon>Bacillota</taxon>
        <taxon>Bacilli</taxon>
        <taxon>Bacillales</taxon>
        <taxon>Paenibacillaceae</taxon>
        <taxon>Paenibacillus</taxon>
    </lineage>
</organism>
<evidence type="ECO:0000256" key="1">
    <source>
        <dbReference type="ARBA" id="ARBA00023239"/>
    </source>
</evidence>
<gene>
    <name evidence="8" type="ORF">ACE3NQ_11255</name>
</gene>
<comment type="caution">
    <text evidence="8">The sequence shown here is derived from an EMBL/GenBank/DDBJ whole genome shotgun (WGS) entry which is preliminary data.</text>
</comment>
<name>A0ABV5B7F1_9BACL</name>
<dbReference type="EMBL" id="JBHILM010000010">
    <property type="protein sequence ID" value="MFB5681490.1"/>
    <property type="molecule type" value="Genomic_DNA"/>
</dbReference>
<dbReference type="Gene3D" id="3.30.70.3460">
    <property type="match status" value="1"/>
</dbReference>
<sequence>MDLDAKDVLVLNRLQQGIPLVERPWLAIAVDLKLGEEEVIHTLAKLEVTGIIRRIGGIFNPRKLGYEVRLYAMQVEDELFYCVADVVNSLQTVTHNYRREGRLNMWFTLAARTEKERENMLELIRAAAGNTRLYEFPAEQVYKLNVFWNMDAKKGESR</sequence>
<dbReference type="PANTHER" id="PTHR43413:SF1">
    <property type="entry name" value="SIROHEME DECARBOXYLASE NIRL SUBUNIT"/>
    <property type="match status" value="1"/>
</dbReference>
<dbReference type="Pfam" id="PF17805">
    <property type="entry name" value="AsnC_trans_reg2"/>
    <property type="match status" value="1"/>
</dbReference>
<evidence type="ECO:0000259" key="7">
    <source>
        <dbReference type="Pfam" id="PF22451"/>
    </source>
</evidence>
<dbReference type="Pfam" id="PF22451">
    <property type="entry name" value="NirdL-like_HTH"/>
    <property type="match status" value="1"/>
</dbReference>
<comment type="pathway">
    <text evidence="2">Porphyrin-containing compound metabolism.</text>
</comment>
<comment type="catalytic activity">
    <reaction evidence="5">
        <text>siroheme + 2 H(+) = 12,18-didecarboxysiroheme + 2 CO2</text>
        <dbReference type="Rhea" id="RHEA:19093"/>
        <dbReference type="ChEBI" id="CHEBI:15378"/>
        <dbReference type="ChEBI" id="CHEBI:16526"/>
        <dbReference type="ChEBI" id="CHEBI:60052"/>
        <dbReference type="ChEBI" id="CHEBI:140497"/>
        <dbReference type="EC" id="4.1.1.111"/>
    </reaction>
</comment>
<evidence type="ECO:0000313" key="8">
    <source>
        <dbReference type="EMBL" id="MFB5681490.1"/>
    </source>
</evidence>
<dbReference type="RefSeq" id="WP_375525274.1">
    <property type="nucleotide sequence ID" value="NZ_JBHILM010000010.1"/>
</dbReference>
<dbReference type="PANTHER" id="PTHR43413">
    <property type="entry name" value="TRANSCRIPTIONAL REGULATOR, ASNC FAMILY"/>
    <property type="match status" value="1"/>
</dbReference>
<keyword evidence="9" id="KW-1185">Reference proteome</keyword>
<reference evidence="8 9" key="1">
    <citation type="submission" date="2024-09" db="EMBL/GenBank/DDBJ databases">
        <authorList>
            <person name="Ruan L."/>
        </authorList>
    </citation>
    <scope>NUCLEOTIDE SEQUENCE [LARGE SCALE GENOMIC DNA]</scope>
    <source>
        <strain evidence="8 9">D33</strain>
    </source>
</reference>
<keyword evidence="1" id="KW-0456">Lyase</keyword>
<dbReference type="InterPro" id="IPR050684">
    <property type="entry name" value="HTH-Siroheme_Decarb"/>
</dbReference>
<protein>
    <recommendedName>
        <fullName evidence="4">siroheme decarboxylase</fullName>
        <ecNumber evidence="4">4.1.1.111</ecNumber>
    </recommendedName>
</protein>
<dbReference type="EC" id="4.1.1.111" evidence="4"/>
<accession>A0ABV5B7F1</accession>
<comment type="similarity">
    <text evidence="3">Belongs to the Ahb/Nir family.</text>
</comment>
<feature type="domain" description="Siroheme decarboxylase AsnC-like ligand binding" evidence="6">
    <location>
        <begin position="63"/>
        <end position="143"/>
    </location>
</feature>
<evidence type="ECO:0000313" key="9">
    <source>
        <dbReference type="Proteomes" id="UP001580407"/>
    </source>
</evidence>
<feature type="domain" description="Siroheme decarboxylase NirL-like HTH" evidence="7">
    <location>
        <begin position="10"/>
        <end position="53"/>
    </location>
</feature>